<sequence>MNAPPSNRSPVRLPPISKATPMHRRQILKWSLVMGMSGRLFAAVQPRGIDEADKILTKATTSGQVNSATLHVVRKGNTFTRAYGADTTADSMYLLGARTWQVLACRDGSQSNRIRRARSGARRPDRQDLGLEQSLLAQTWFAVGHDALFGARHGQIDAVESKRRRDQVARPWVRRWNYTWGRRMLGRNVWALWLDRDAGLGRSRH</sequence>
<gene>
    <name evidence="1" type="ORF">Enr8_32580</name>
</gene>
<proteinExistence type="predicted"/>
<keyword evidence="2" id="KW-1185">Reference proteome</keyword>
<evidence type="ECO:0000313" key="1">
    <source>
        <dbReference type="EMBL" id="TWT33427.1"/>
    </source>
</evidence>
<evidence type="ECO:0000313" key="2">
    <source>
        <dbReference type="Proteomes" id="UP000318878"/>
    </source>
</evidence>
<dbReference type="AlphaFoldDB" id="A0A5C5V6J8"/>
<comment type="caution">
    <text evidence="1">The sequence shown here is derived from an EMBL/GenBank/DDBJ whole genome shotgun (WGS) entry which is preliminary data.</text>
</comment>
<protein>
    <submittedName>
        <fullName evidence="1">Uncharacterized protein</fullName>
    </submittedName>
</protein>
<dbReference type="Proteomes" id="UP000318878">
    <property type="component" value="Unassembled WGS sequence"/>
</dbReference>
<name>A0A5C5V6J8_9BACT</name>
<organism evidence="1 2">
    <name type="scientific">Blastopirellula retiformator</name>
    <dbReference type="NCBI Taxonomy" id="2527970"/>
    <lineage>
        <taxon>Bacteria</taxon>
        <taxon>Pseudomonadati</taxon>
        <taxon>Planctomycetota</taxon>
        <taxon>Planctomycetia</taxon>
        <taxon>Pirellulales</taxon>
        <taxon>Pirellulaceae</taxon>
        <taxon>Blastopirellula</taxon>
    </lineage>
</organism>
<dbReference type="EMBL" id="SJPF01000003">
    <property type="protein sequence ID" value="TWT33427.1"/>
    <property type="molecule type" value="Genomic_DNA"/>
</dbReference>
<reference evidence="1 2" key="1">
    <citation type="submission" date="2019-02" db="EMBL/GenBank/DDBJ databases">
        <title>Deep-cultivation of Planctomycetes and their phenomic and genomic characterization uncovers novel biology.</title>
        <authorList>
            <person name="Wiegand S."/>
            <person name="Jogler M."/>
            <person name="Boedeker C."/>
            <person name="Pinto D."/>
            <person name="Vollmers J."/>
            <person name="Rivas-Marin E."/>
            <person name="Kohn T."/>
            <person name="Peeters S.H."/>
            <person name="Heuer A."/>
            <person name="Rast P."/>
            <person name="Oberbeckmann S."/>
            <person name="Bunk B."/>
            <person name="Jeske O."/>
            <person name="Meyerdierks A."/>
            <person name="Storesund J.E."/>
            <person name="Kallscheuer N."/>
            <person name="Luecker S."/>
            <person name="Lage O.M."/>
            <person name="Pohl T."/>
            <person name="Merkel B.J."/>
            <person name="Hornburger P."/>
            <person name="Mueller R.-W."/>
            <person name="Bruemmer F."/>
            <person name="Labrenz M."/>
            <person name="Spormann A.M."/>
            <person name="Op Den Camp H."/>
            <person name="Overmann J."/>
            <person name="Amann R."/>
            <person name="Jetten M.S.M."/>
            <person name="Mascher T."/>
            <person name="Medema M.H."/>
            <person name="Devos D.P."/>
            <person name="Kaster A.-K."/>
            <person name="Ovreas L."/>
            <person name="Rohde M."/>
            <person name="Galperin M.Y."/>
            <person name="Jogler C."/>
        </authorList>
    </citation>
    <scope>NUCLEOTIDE SEQUENCE [LARGE SCALE GENOMIC DNA]</scope>
    <source>
        <strain evidence="1 2">Enr8</strain>
    </source>
</reference>
<accession>A0A5C5V6J8</accession>